<reference evidence="1 2" key="1">
    <citation type="submission" date="2020-09" db="EMBL/GenBank/DDBJ databases">
        <title>De no assembly of potato wild relative species, Solanum commersonii.</title>
        <authorList>
            <person name="Cho K."/>
        </authorList>
    </citation>
    <scope>NUCLEOTIDE SEQUENCE [LARGE SCALE GENOMIC DNA]</scope>
    <source>
        <strain evidence="1">LZ3.2</strain>
        <tissue evidence="1">Leaf</tissue>
    </source>
</reference>
<accession>A0A9J5Y1E3</accession>
<comment type="caution">
    <text evidence="1">The sequence shown here is derived from an EMBL/GenBank/DDBJ whole genome shotgun (WGS) entry which is preliminary data.</text>
</comment>
<evidence type="ECO:0000313" key="2">
    <source>
        <dbReference type="Proteomes" id="UP000824120"/>
    </source>
</evidence>
<protein>
    <submittedName>
        <fullName evidence="1">Uncharacterized protein</fullName>
    </submittedName>
</protein>
<dbReference type="EMBL" id="JACXVP010000007">
    <property type="protein sequence ID" value="KAG5593778.1"/>
    <property type="molecule type" value="Genomic_DNA"/>
</dbReference>
<proteinExistence type="predicted"/>
<name>A0A9J5Y1E3_SOLCO</name>
<evidence type="ECO:0000313" key="1">
    <source>
        <dbReference type="EMBL" id="KAG5593778.1"/>
    </source>
</evidence>
<dbReference type="OrthoDB" id="1270753at2759"/>
<dbReference type="PANTHER" id="PTHR37610">
    <property type="entry name" value="CCHC-TYPE DOMAIN-CONTAINING PROTEIN"/>
    <property type="match status" value="1"/>
</dbReference>
<keyword evidence="2" id="KW-1185">Reference proteome</keyword>
<gene>
    <name evidence="1" type="ORF">H5410_035010</name>
</gene>
<dbReference type="AlphaFoldDB" id="A0A9J5Y1E3"/>
<dbReference type="PANTHER" id="PTHR37610:SF86">
    <property type="entry name" value="RETROTRANSPOSON COPIA-LIKE N-TERMINAL DOMAIN-CONTAINING PROTEIN"/>
    <property type="match status" value="1"/>
</dbReference>
<sequence>MKLALQGKGKLVFVDGNCTKIKFRGKLEELGEKCNVIVLSWLIPNIVYALNAKKDLLSVDRNYSLRHGTDSVTSYYSRMKDLWNELDVMVPLPSCDCEESNAYIDHLKSQRLL</sequence>
<dbReference type="Proteomes" id="UP000824120">
    <property type="component" value="Chromosome 7"/>
</dbReference>
<organism evidence="1 2">
    <name type="scientific">Solanum commersonii</name>
    <name type="common">Commerson's wild potato</name>
    <name type="synonym">Commerson's nightshade</name>
    <dbReference type="NCBI Taxonomy" id="4109"/>
    <lineage>
        <taxon>Eukaryota</taxon>
        <taxon>Viridiplantae</taxon>
        <taxon>Streptophyta</taxon>
        <taxon>Embryophyta</taxon>
        <taxon>Tracheophyta</taxon>
        <taxon>Spermatophyta</taxon>
        <taxon>Magnoliopsida</taxon>
        <taxon>eudicotyledons</taxon>
        <taxon>Gunneridae</taxon>
        <taxon>Pentapetalae</taxon>
        <taxon>asterids</taxon>
        <taxon>lamiids</taxon>
        <taxon>Solanales</taxon>
        <taxon>Solanaceae</taxon>
        <taxon>Solanoideae</taxon>
        <taxon>Solaneae</taxon>
        <taxon>Solanum</taxon>
    </lineage>
</organism>